<evidence type="ECO:0000313" key="6">
    <source>
        <dbReference type="EMBL" id="KAL0333882.1"/>
    </source>
</evidence>
<comment type="caution">
    <text evidence="6">The sequence shown here is derived from an EMBL/GenBank/DDBJ whole genome shotgun (WGS) entry which is preliminary data.</text>
</comment>
<dbReference type="InterPro" id="IPR013783">
    <property type="entry name" value="Ig-like_fold"/>
</dbReference>
<dbReference type="AlphaFoldDB" id="A0AAW2MTV3"/>
<dbReference type="Pfam" id="PF07250">
    <property type="entry name" value="Glyoxal_oxid_N"/>
    <property type="match status" value="1"/>
</dbReference>
<name>A0AAW2MTV3_9LAMI</name>
<feature type="signal peptide" evidence="3">
    <location>
        <begin position="1"/>
        <end position="25"/>
    </location>
</feature>
<reference evidence="6" key="1">
    <citation type="submission" date="2020-06" db="EMBL/GenBank/DDBJ databases">
        <authorList>
            <person name="Li T."/>
            <person name="Hu X."/>
            <person name="Zhang T."/>
            <person name="Song X."/>
            <person name="Zhang H."/>
            <person name="Dai N."/>
            <person name="Sheng W."/>
            <person name="Hou X."/>
            <person name="Wei L."/>
        </authorList>
    </citation>
    <scope>NUCLEOTIDE SEQUENCE</scope>
    <source>
        <strain evidence="6">G01</strain>
        <tissue evidence="6">Leaf</tissue>
    </source>
</reference>
<evidence type="ECO:0000259" key="4">
    <source>
        <dbReference type="Pfam" id="PF07250"/>
    </source>
</evidence>
<dbReference type="CDD" id="cd02851">
    <property type="entry name" value="E_set_GO_C"/>
    <property type="match status" value="1"/>
</dbReference>
<feature type="region of interest" description="Disordered" evidence="2">
    <location>
        <begin position="33"/>
        <end position="62"/>
    </location>
</feature>
<dbReference type="InterPro" id="IPR037293">
    <property type="entry name" value="Gal_Oxidase_central_sf"/>
</dbReference>
<evidence type="ECO:0000259" key="5">
    <source>
        <dbReference type="Pfam" id="PF09118"/>
    </source>
</evidence>
<evidence type="ECO:0000256" key="2">
    <source>
        <dbReference type="SAM" id="MobiDB-lite"/>
    </source>
</evidence>
<dbReference type="SUPFAM" id="SSF81296">
    <property type="entry name" value="E set domains"/>
    <property type="match status" value="1"/>
</dbReference>
<reference evidence="6" key="2">
    <citation type="journal article" date="2024" name="Plant">
        <title>Genomic evolution and insights into agronomic trait innovations of Sesamum species.</title>
        <authorList>
            <person name="Miao H."/>
            <person name="Wang L."/>
            <person name="Qu L."/>
            <person name="Liu H."/>
            <person name="Sun Y."/>
            <person name="Le M."/>
            <person name="Wang Q."/>
            <person name="Wei S."/>
            <person name="Zheng Y."/>
            <person name="Lin W."/>
            <person name="Duan Y."/>
            <person name="Cao H."/>
            <person name="Xiong S."/>
            <person name="Wang X."/>
            <person name="Wei L."/>
            <person name="Li C."/>
            <person name="Ma Q."/>
            <person name="Ju M."/>
            <person name="Zhao R."/>
            <person name="Li G."/>
            <person name="Mu C."/>
            <person name="Tian Q."/>
            <person name="Mei H."/>
            <person name="Zhang T."/>
            <person name="Gao T."/>
            <person name="Zhang H."/>
        </authorList>
    </citation>
    <scope>NUCLEOTIDE SEQUENCE</scope>
    <source>
        <strain evidence="6">G01</strain>
    </source>
</reference>
<sequence>MKISSTTTLLKSLVVLSLLFFYATADEVSTHTVSRYRRSNPIHRSQNNGREPGTPKTGGSKGKKGLFGGILGFGLVFGNHRQQPTYESQEELETADIAPTEYRGSWKIDSENAGVSAMHVQLMPNNKAVWFDSTSNGLSEIQNNPPLCKPRFGGRDTDPPQDCTAHGVEYDIETAQVRPLQVGSSPWCSSGGLGQNGNLVSTGGDKDGFRTVRNLKPCPNCEFEENPRALFANRWYATQHTLADGSFILVGGRNAFNYEIVPSDSLQFTPRMQELPLLEDTTDDGGRENNLYPFVNLLPDGNLFVFANYKSIVLNPNTGETIRNLPDLPGGSRNYPASGMSALLPIDLDIDENSVPKVEVLICGGNTREAYTYSDLQLPKRTFLPALRDCGKLNLNKENARWEKEQMPSRRVMGDMLLLPTGDVLMINGAQAGTSAWDAADIPNLNPVLYSPNKKKGKRFQELTPTNIPRMYHSVSVVLPNGEILVAGSNTNAFYKMEKYHDDFRFPTELRVEKFSPPYLDAALDKYRLEILEEVSDKQLKYGGEFNVMIGQAERKLKQSNIKVTMYSPPFTTHGYSMNQRLLILKVNRVEKGHISVVAPPSATLAPPGHYLLFVVHRGVPSRGMWVHITQ</sequence>
<gene>
    <name evidence="6" type="ORF">Sangu_1544400</name>
</gene>
<dbReference type="InterPro" id="IPR014756">
    <property type="entry name" value="Ig_E-set"/>
</dbReference>
<dbReference type="PANTHER" id="PTHR32208">
    <property type="entry name" value="SECRETED PROTEIN-RELATED"/>
    <property type="match status" value="1"/>
</dbReference>
<accession>A0AAW2MTV3</accession>
<dbReference type="InterPro" id="IPR009880">
    <property type="entry name" value="Glyoxal_oxidase_N"/>
</dbReference>
<proteinExistence type="predicted"/>
<feature type="domain" description="Glyoxal oxidase N-terminal" evidence="4">
    <location>
        <begin position="118"/>
        <end position="519"/>
    </location>
</feature>
<dbReference type="Gene3D" id="2.60.40.10">
    <property type="entry name" value="Immunoglobulins"/>
    <property type="match status" value="1"/>
</dbReference>
<evidence type="ECO:0000256" key="3">
    <source>
        <dbReference type="SAM" id="SignalP"/>
    </source>
</evidence>
<dbReference type="PANTHER" id="PTHR32208:SF93">
    <property type="entry name" value="ALDEHYDE OXIDASE GLOX1"/>
    <property type="match status" value="1"/>
</dbReference>
<dbReference type="Gene3D" id="2.130.10.80">
    <property type="entry name" value="Galactose oxidase/kelch, beta-propeller"/>
    <property type="match status" value="1"/>
</dbReference>
<feature type="chain" id="PRO_5043957543" evidence="3">
    <location>
        <begin position="26"/>
        <end position="631"/>
    </location>
</feature>
<dbReference type="InterPro" id="IPR011043">
    <property type="entry name" value="Gal_Oxase/kelch_b-propeller"/>
</dbReference>
<dbReference type="Pfam" id="PF09118">
    <property type="entry name" value="GO-like_E_set"/>
    <property type="match status" value="1"/>
</dbReference>
<evidence type="ECO:0000256" key="1">
    <source>
        <dbReference type="ARBA" id="ARBA00022729"/>
    </source>
</evidence>
<keyword evidence="1 3" id="KW-0732">Signal</keyword>
<dbReference type="SUPFAM" id="SSF50965">
    <property type="entry name" value="Galactose oxidase, central domain"/>
    <property type="match status" value="1"/>
</dbReference>
<feature type="domain" description="Galactose oxidase-like Early set" evidence="5">
    <location>
        <begin position="534"/>
        <end position="629"/>
    </location>
</feature>
<protein>
    <submittedName>
        <fullName evidence="6">Aldehyde oxidase GLOX1</fullName>
    </submittedName>
</protein>
<dbReference type="InterPro" id="IPR015202">
    <property type="entry name" value="GO-like_E_set"/>
</dbReference>
<organism evidence="6">
    <name type="scientific">Sesamum angustifolium</name>
    <dbReference type="NCBI Taxonomy" id="2727405"/>
    <lineage>
        <taxon>Eukaryota</taxon>
        <taxon>Viridiplantae</taxon>
        <taxon>Streptophyta</taxon>
        <taxon>Embryophyta</taxon>
        <taxon>Tracheophyta</taxon>
        <taxon>Spermatophyta</taxon>
        <taxon>Magnoliopsida</taxon>
        <taxon>eudicotyledons</taxon>
        <taxon>Gunneridae</taxon>
        <taxon>Pentapetalae</taxon>
        <taxon>asterids</taxon>
        <taxon>lamiids</taxon>
        <taxon>Lamiales</taxon>
        <taxon>Pedaliaceae</taxon>
        <taxon>Sesamum</taxon>
    </lineage>
</organism>
<dbReference type="EMBL" id="JACGWK010000009">
    <property type="protein sequence ID" value="KAL0333882.1"/>
    <property type="molecule type" value="Genomic_DNA"/>
</dbReference>